<keyword evidence="3" id="KW-1185">Reference proteome</keyword>
<evidence type="ECO:0000313" key="3">
    <source>
        <dbReference type="Proteomes" id="UP001212042"/>
    </source>
</evidence>
<dbReference type="Proteomes" id="UP001212042">
    <property type="component" value="Unassembled WGS sequence"/>
</dbReference>
<dbReference type="InterPro" id="IPR001509">
    <property type="entry name" value="Epimerase_deHydtase"/>
</dbReference>
<dbReference type="Gene3D" id="3.40.50.720">
    <property type="entry name" value="NAD(P)-binding Rossmann-like Domain"/>
    <property type="match status" value="1"/>
</dbReference>
<dbReference type="RefSeq" id="WP_271350083.1">
    <property type="nucleotide sequence ID" value="NZ_JAQJZJ010000017.1"/>
</dbReference>
<gene>
    <name evidence="2" type="ORF">PH586_22690</name>
</gene>
<reference evidence="2 3" key="1">
    <citation type="submission" date="2023-01" db="EMBL/GenBank/DDBJ databases">
        <title>Pseudomonas SA3-5T sp. nov., isolated from tidal flat sediment.</title>
        <authorList>
            <person name="Kim H.S."/>
            <person name="Kim J.-S."/>
            <person name="Suh M.K."/>
            <person name="Eom M.K."/>
            <person name="Lee J.-S."/>
        </authorList>
    </citation>
    <scope>NUCLEOTIDE SEQUENCE [LARGE SCALE GENOMIC DNA]</scope>
    <source>
        <strain evidence="2 3">SA3-5</strain>
    </source>
</reference>
<dbReference type="InterPro" id="IPR036291">
    <property type="entry name" value="NAD(P)-bd_dom_sf"/>
</dbReference>
<dbReference type="SUPFAM" id="SSF51735">
    <property type="entry name" value="NAD(P)-binding Rossmann-fold domains"/>
    <property type="match status" value="1"/>
</dbReference>
<name>A0ABT4XLZ4_9PSED</name>
<dbReference type="InterPro" id="IPR051783">
    <property type="entry name" value="NAD(P)-dependent_oxidoreduct"/>
</dbReference>
<feature type="domain" description="NAD-dependent epimerase/dehydratase" evidence="1">
    <location>
        <begin position="21"/>
        <end position="239"/>
    </location>
</feature>
<organism evidence="2 3">
    <name type="scientific">Pseudomonas aestuarii</name>
    <dbReference type="NCBI Taxonomy" id="3018340"/>
    <lineage>
        <taxon>Bacteria</taxon>
        <taxon>Pseudomonadati</taxon>
        <taxon>Pseudomonadota</taxon>
        <taxon>Gammaproteobacteria</taxon>
        <taxon>Pseudomonadales</taxon>
        <taxon>Pseudomonadaceae</taxon>
        <taxon>Pseudomonas</taxon>
    </lineage>
</organism>
<comment type="caution">
    <text evidence="2">The sequence shown here is derived from an EMBL/GenBank/DDBJ whole genome shotgun (WGS) entry which is preliminary data.</text>
</comment>
<dbReference type="Pfam" id="PF01370">
    <property type="entry name" value="Epimerase"/>
    <property type="match status" value="1"/>
</dbReference>
<proteinExistence type="predicted"/>
<protein>
    <submittedName>
        <fullName evidence="2">NAD-dependent epimerase/dehydratase family protein</fullName>
    </submittedName>
</protein>
<sequence length="340" mass="36209">MTDTQMPVGADGQTPGLPASVFITGANGFIGRALLNRYRALGVEVRGMDLQADPAHGVVAGNLTQPSQWAEHAKGCELFINTAAIVSLAASWEAYRAVSVAGVRNCLDAAIAGGAKRFVQFSSIAAMGWDYTSAADEKNGVVIGSDYRYGVAKGACEHMVLAAHAAGEIDCTVIRPADVYGPGSRAWLSEPLKMAKSGNLLLPNGGSGIFAPVFVDDLLDGVMLAAGLPQASGQIFIIGGEEAVSCMDFFSNHWRWSGRTGSPRTLPLAVAVLLTRMIWGFNTLFRRPNEVAPDVMYMFARKAGVSSAKARKLLGYQPKVKLEEGLRRSETWLRETGQLG</sequence>
<dbReference type="EMBL" id="JAQJZJ010000017">
    <property type="protein sequence ID" value="MDA7089192.1"/>
    <property type="molecule type" value="Genomic_DNA"/>
</dbReference>
<accession>A0ABT4XLZ4</accession>
<dbReference type="PANTHER" id="PTHR48079">
    <property type="entry name" value="PROTEIN YEEZ"/>
    <property type="match status" value="1"/>
</dbReference>
<evidence type="ECO:0000313" key="2">
    <source>
        <dbReference type="EMBL" id="MDA7089192.1"/>
    </source>
</evidence>
<evidence type="ECO:0000259" key="1">
    <source>
        <dbReference type="Pfam" id="PF01370"/>
    </source>
</evidence>
<dbReference type="PANTHER" id="PTHR48079:SF6">
    <property type="entry name" value="NAD(P)-BINDING DOMAIN-CONTAINING PROTEIN-RELATED"/>
    <property type="match status" value="1"/>
</dbReference>